<evidence type="ECO:0000259" key="5">
    <source>
        <dbReference type="PROSITE" id="PS51078"/>
    </source>
</evidence>
<dbReference type="Pfam" id="PF01614">
    <property type="entry name" value="IclR_C"/>
    <property type="match status" value="1"/>
</dbReference>
<organism evidence="6 7">
    <name type="scientific">Gordoniibacillus kamchatkensis</name>
    <dbReference type="NCBI Taxonomy" id="1590651"/>
    <lineage>
        <taxon>Bacteria</taxon>
        <taxon>Bacillati</taxon>
        <taxon>Bacillota</taxon>
        <taxon>Bacilli</taxon>
        <taxon>Bacillales</taxon>
        <taxon>Paenibacillaceae</taxon>
        <taxon>Gordoniibacillus</taxon>
    </lineage>
</organism>
<evidence type="ECO:0000256" key="3">
    <source>
        <dbReference type="ARBA" id="ARBA00023163"/>
    </source>
</evidence>
<dbReference type="SUPFAM" id="SSF55781">
    <property type="entry name" value="GAF domain-like"/>
    <property type="match status" value="1"/>
</dbReference>
<dbReference type="InterPro" id="IPR014757">
    <property type="entry name" value="Tscrpt_reg_IclR_C"/>
</dbReference>
<gene>
    <name evidence="6" type="ORF">SD70_22240</name>
</gene>
<dbReference type="InterPro" id="IPR005471">
    <property type="entry name" value="Tscrpt_reg_IclR_N"/>
</dbReference>
<dbReference type="EMBL" id="JXAK01000044">
    <property type="protein sequence ID" value="KIL39097.1"/>
    <property type="molecule type" value="Genomic_DNA"/>
</dbReference>
<name>A0ABR5ADY8_9BACL</name>
<dbReference type="RefSeq" id="WP_041049889.1">
    <property type="nucleotide sequence ID" value="NZ_JXAK01000044.1"/>
</dbReference>
<evidence type="ECO:0000256" key="2">
    <source>
        <dbReference type="ARBA" id="ARBA00023125"/>
    </source>
</evidence>
<dbReference type="InterPro" id="IPR036388">
    <property type="entry name" value="WH-like_DNA-bd_sf"/>
</dbReference>
<dbReference type="SMART" id="SM00346">
    <property type="entry name" value="HTH_ICLR"/>
    <property type="match status" value="1"/>
</dbReference>
<dbReference type="PROSITE" id="PS51078">
    <property type="entry name" value="ICLR_ED"/>
    <property type="match status" value="1"/>
</dbReference>
<dbReference type="SUPFAM" id="SSF46785">
    <property type="entry name" value="Winged helix' DNA-binding domain"/>
    <property type="match status" value="1"/>
</dbReference>
<keyword evidence="2" id="KW-0238">DNA-binding</keyword>
<protein>
    <recommendedName>
        <fullName evidence="8">IclR family transcriptional regulator</fullName>
    </recommendedName>
</protein>
<dbReference type="Gene3D" id="1.10.10.10">
    <property type="entry name" value="Winged helix-like DNA-binding domain superfamily/Winged helix DNA-binding domain"/>
    <property type="match status" value="1"/>
</dbReference>
<dbReference type="Gene3D" id="3.30.450.40">
    <property type="match status" value="1"/>
</dbReference>
<dbReference type="PANTHER" id="PTHR30136">
    <property type="entry name" value="HELIX-TURN-HELIX TRANSCRIPTIONAL REGULATOR, ICLR FAMILY"/>
    <property type="match status" value="1"/>
</dbReference>
<evidence type="ECO:0008006" key="8">
    <source>
        <dbReference type="Google" id="ProtNLM"/>
    </source>
</evidence>
<feature type="domain" description="IclR-ED" evidence="5">
    <location>
        <begin position="73"/>
        <end position="257"/>
    </location>
</feature>
<dbReference type="PROSITE" id="PS51077">
    <property type="entry name" value="HTH_ICLR"/>
    <property type="match status" value="1"/>
</dbReference>
<dbReference type="InterPro" id="IPR036390">
    <property type="entry name" value="WH_DNA-bd_sf"/>
</dbReference>
<keyword evidence="3" id="KW-0804">Transcription</keyword>
<dbReference type="Pfam" id="PF09339">
    <property type="entry name" value="HTH_IclR"/>
    <property type="match status" value="1"/>
</dbReference>
<keyword evidence="1" id="KW-0805">Transcription regulation</keyword>
<dbReference type="InterPro" id="IPR029016">
    <property type="entry name" value="GAF-like_dom_sf"/>
</dbReference>
<dbReference type="PANTHER" id="PTHR30136:SF35">
    <property type="entry name" value="HTH-TYPE TRANSCRIPTIONAL REGULATOR RV1719"/>
    <property type="match status" value="1"/>
</dbReference>
<evidence type="ECO:0000256" key="1">
    <source>
        <dbReference type="ARBA" id="ARBA00023015"/>
    </source>
</evidence>
<evidence type="ECO:0000313" key="7">
    <source>
        <dbReference type="Proteomes" id="UP000031967"/>
    </source>
</evidence>
<accession>A0ABR5ADY8</accession>
<keyword evidence="7" id="KW-1185">Reference proteome</keyword>
<dbReference type="Proteomes" id="UP000031967">
    <property type="component" value="Unassembled WGS sequence"/>
</dbReference>
<comment type="caution">
    <text evidence="6">The sequence shown here is derived from an EMBL/GenBank/DDBJ whole genome shotgun (WGS) entry which is preliminary data.</text>
</comment>
<feature type="domain" description="HTH iclR-type" evidence="4">
    <location>
        <begin position="10"/>
        <end position="72"/>
    </location>
</feature>
<evidence type="ECO:0000313" key="6">
    <source>
        <dbReference type="EMBL" id="KIL39097.1"/>
    </source>
</evidence>
<reference evidence="6 7" key="1">
    <citation type="submission" date="2014-12" db="EMBL/GenBank/DDBJ databases">
        <title>Draft genome sequence of Paenibacillus kamchatkensis strain B-2647.</title>
        <authorList>
            <person name="Karlyshev A.V."/>
            <person name="Kudryashova E.B."/>
        </authorList>
    </citation>
    <scope>NUCLEOTIDE SEQUENCE [LARGE SCALE GENOMIC DNA]</scope>
    <source>
        <strain evidence="6 7">VKM B-2647</strain>
    </source>
</reference>
<sequence length="260" mass="28834">MTTEKDRYSSNALIRGLEILKMFSAEEPTLSLNEIASKLGVNRTVPFRLLSTLQSFGYVHKDEQTKRYQLAPKVLELGFSYLHSLQLPEIAQPYLEQLRDDTGASVYLSILDGAEVVYVGHARIVGFKGIFVNTGMRFPAHATANGKLLLAFQPPDKLRSILRGAELKPYTQQTKTLIADLEAELRLIRERGYAMTNSEFQQGISSIAAPIFNQSGAVMAAVNVVAAETFFDDAFIREKALPRLLDTTGKLSGFMGFGHQ</sequence>
<proteinExistence type="predicted"/>
<evidence type="ECO:0000259" key="4">
    <source>
        <dbReference type="PROSITE" id="PS51077"/>
    </source>
</evidence>
<dbReference type="InterPro" id="IPR050707">
    <property type="entry name" value="HTH_MetabolicPath_Reg"/>
</dbReference>